<name>A0A8H5LWH1_9AGAR</name>
<evidence type="ECO:0000313" key="2">
    <source>
        <dbReference type="EMBL" id="KAF5372113.1"/>
    </source>
</evidence>
<evidence type="ECO:0000256" key="1">
    <source>
        <dbReference type="SAM" id="MobiDB-lite"/>
    </source>
</evidence>
<keyword evidence="3" id="KW-1185">Reference proteome</keyword>
<protein>
    <submittedName>
        <fullName evidence="2">Uncharacterized protein</fullName>
    </submittedName>
</protein>
<dbReference type="Proteomes" id="UP000559256">
    <property type="component" value="Unassembled WGS sequence"/>
</dbReference>
<sequence length="152" mass="16907">MNGYNDQQPPSRRFRALTLPHLTSLRLTIPEYDVCDGEDAVSLLGFSSFLERSECNISVLGLVGLQIDDGKTIYLVELLPLVMDLTVQKHPKRRGRKYSTISSSSSPAQDSPFRIRLPKSFPPSSLTKAKFSVPLSVRRGHSPLHATISLRS</sequence>
<feature type="region of interest" description="Disordered" evidence="1">
    <location>
        <begin position="93"/>
        <end position="116"/>
    </location>
</feature>
<dbReference type="AlphaFoldDB" id="A0A8H5LWH1"/>
<proteinExistence type="predicted"/>
<gene>
    <name evidence="2" type="ORF">D9758_005032</name>
</gene>
<evidence type="ECO:0000313" key="3">
    <source>
        <dbReference type="Proteomes" id="UP000559256"/>
    </source>
</evidence>
<organism evidence="2 3">
    <name type="scientific">Tetrapyrgos nigripes</name>
    <dbReference type="NCBI Taxonomy" id="182062"/>
    <lineage>
        <taxon>Eukaryota</taxon>
        <taxon>Fungi</taxon>
        <taxon>Dikarya</taxon>
        <taxon>Basidiomycota</taxon>
        <taxon>Agaricomycotina</taxon>
        <taxon>Agaricomycetes</taxon>
        <taxon>Agaricomycetidae</taxon>
        <taxon>Agaricales</taxon>
        <taxon>Marasmiineae</taxon>
        <taxon>Marasmiaceae</taxon>
        <taxon>Tetrapyrgos</taxon>
    </lineage>
</organism>
<reference evidence="2 3" key="1">
    <citation type="journal article" date="2020" name="ISME J.">
        <title>Uncovering the hidden diversity of litter-decomposition mechanisms in mushroom-forming fungi.</title>
        <authorList>
            <person name="Floudas D."/>
            <person name="Bentzer J."/>
            <person name="Ahren D."/>
            <person name="Johansson T."/>
            <person name="Persson P."/>
            <person name="Tunlid A."/>
        </authorList>
    </citation>
    <scope>NUCLEOTIDE SEQUENCE [LARGE SCALE GENOMIC DNA]</scope>
    <source>
        <strain evidence="2 3">CBS 291.85</strain>
    </source>
</reference>
<dbReference type="EMBL" id="JAACJM010000006">
    <property type="protein sequence ID" value="KAF5372113.1"/>
    <property type="molecule type" value="Genomic_DNA"/>
</dbReference>
<comment type="caution">
    <text evidence="2">The sequence shown here is derived from an EMBL/GenBank/DDBJ whole genome shotgun (WGS) entry which is preliminary data.</text>
</comment>
<accession>A0A8H5LWH1</accession>